<protein>
    <recommendedName>
        <fullName evidence="1">NADP-dependent oxidoreductase domain-containing protein</fullName>
    </recommendedName>
</protein>
<proteinExistence type="predicted"/>
<reference evidence="2" key="1">
    <citation type="submission" date="2018-05" db="EMBL/GenBank/DDBJ databases">
        <authorList>
            <person name="Lanie J.A."/>
            <person name="Ng W.-L."/>
            <person name="Kazmierczak K.M."/>
            <person name="Andrzejewski T.M."/>
            <person name="Davidsen T.M."/>
            <person name="Wayne K.J."/>
            <person name="Tettelin H."/>
            <person name="Glass J.I."/>
            <person name="Rusch D."/>
            <person name="Podicherti R."/>
            <person name="Tsui H.-C.T."/>
            <person name="Winkler M.E."/>
        </authorList>
    </citation>
    <scope>NUCLEOTIDE SEQUENCE</scope>
</reference>
<dbReference type="InterPro" id="IPR036812">
    <property type="entry name" value="NAD(P)_OxRdtase_dom_sf"/>
</dbReference>
<dbReference type="Pfam" id="PF00248">
    <property type="entry name" value="Aldo_ket_red"/>
    <property type="match status" value="1"/>
</dbReference>
<sequence length="56" mass="5948">MLRYAISHPDYSTAIIGTRSLDHLADNIKTFETGALSAEVVAEAKSRLDAAGATAR</sequence>
<dbReference type="EMBL" id="UINC01114653">
    <property type="protein sequence ID" value="SVC85114.1"/>
    <property type="molecule type" value="Genomic_DNA"/>
</dbReference>
<dbReference type="AlphaFoldDB" id="A0A382QHV2"/>
<accession>A0A382QHV2</accession>
<dbReference type="SUPFAM" id="SSF51430">
    <property type="entry name" value="NAD(P)-linked oxidoreductase"/>
    <property type="match status" value="1"/>
</dbReference>
<organism evidence="2">
    <name type="scientific">marine metagenome</name>
    <dbReference type="NCBI Taxonomy" id="408172"/>
    <lineage>
        <taxon>unclassified sequences</taxon>
        <taxon>metagenomes</taxon>
        <taxon>ecological metagenomes</taxon>
    </lineage>
</organism>
<feature type="domain" description="NADP-dependent oxidoreductase" evidence="1">
    <location>
        <begin position="2"/>
        <end position="46"/>
    </location>
</feature>
<dbReference type="Gene3D" id="3.20.20.100">
    <property type="entry name" value="NADP-dependent oxidoreductase domain"/>
    <property type="match status" value="1"/>
</dbReference>
<name>A0A382QHV2_9ZZZZ</name>
<evidence type="ECO:0000259" key="1">
    <source>
        <dbReference type="Pfam" id="PF00248"/>
    </source>
</evidence>
<gene>
    <name evidence="2" type="ORF">METZ01_LOCUS337968</name>
</gene>
<evidence type="ECO:0000313" key="2">
    <source>
        <dbReference type="EMBL" id="SVC85114.1"/>
    </source>
</evidence>
<dbReference type="InterPro" id="IPR023210">
    <property type="entry name" value="NADP_OxRdtase_dom"/>
</dbReference>